<dbReference type="EMBL" id="CM044706">
    <property type="protein sequence ID" value="KAI5659851.1"/>
    <property type="molecule type" value="Genomic_DNA"/>
</dbReference>
<sequence length="379" mass="41331">MSKESLLKLYGHAKPYLAVICLQFGYAGSAIIAKSALNSGMSHYTFAVYRNLFAAVTFAPFAVVLERKIRPKMTFSVIWRIFLLGLLEPVLDQNLYYEAMKYTTATFATAMTNMLPALTFLLACLFRMEKIKIKEIRSQAKIMGTIVTVGGAMIMTLIKGPSIGLPWMKDNAANVHNTTSSATTNQDPVKGSIMITAGCLCWAGFYILQAMTLKSYPAGLSLTSLICMSGALQGTVVTLVAQRGNARIWAIHWDNILLSYVYSGIITSGVAYYVSGIIMRTKGPVFVTAFSPLSMVIVAILSTFILSEKLNFGRVFGAFVIVVGLYLVIWGKGKDAKPSSSTSNNEQILPIDQQLSDINLDKNQQEIDATKANSGENAV</sequence>
<protein>
    <submittedName>
        <fullName evidence="1">Uncharacterized protein</fullName>
    </submittedName>
</protein>
<dbReference type="Proteomes" id="UP001060085">
    <property type="component" value="Linkage Group LG06"/>
</dbReference>
<evidence type="ECO:0000313" key="2">
    <source>
        <dbReference type="Proteomes" id="UP001060085"/>
    </source>
</evidence>
<name>A0ACC0AK18_CATRO</name>
<organism evidence="1 2">
    <name type="scientific">Catharanthus roseus</name>
    <name type="common">Madagascar periwinkle</name>
    <name type="synonym">Vinca rosea</name>
    <dbReference type="NCBI Taxonomy" id="4058"/>
    <lineage>
        <taxon>Eukaryota</taxon>
        <taxon>Viridiplantae</taxon>
        <taxon>Streptophyta</taxon>
        <taxon>Embryophyta</taxon>
        <taxon>Tracheophyta</taxon>
        <taxon>Spermatophyta</taxon>
        <taxon>Magnoliopsida</taxon>
        <taxon>eudicotyledons</taxon>
        <taxon>Gunneridae</taxon>
        <taxon>Pentapetalae</taxon>
        <taxon>asterids</taxon>
        <taxon>lamiids</taxon>
        <taxon>Gentianales</taxon>
        <taxon>Apocynaceae</taxon>
        <taxon>Rauvolfioideae</taxon>
        <taxon>Vinceae</taxon>
        <taxon>Catharanthinae</taxon>
        <taxon>Catharanthus</taxon>
    </lineage>
</organism>
<gene>
    <name evidence="1" type="ORF">M9H77_28644</name>
</gene>
<proteinExistence type="predicted"/>
<accession>A0ACC0AK18</accession>
<evidence type="ECO:0000313" key="1">
    <source>
        <dbReference type="EMBL" id="KAI5659851.1"/>
    </source>
</evidence>
<keyword evidence="2" id="KW-1185">Reference proteome</keyword>
<reference evidence="2" key="1">
    <citation type="journal article" date="2023" name="Nat. Plants">
        <title>Single-cell RNA sequencing provides a high-resolution roadmap for understanding the multicellular compartmentation of specialized metabolism.</title>
        <authorList>
            <person name="Sun S."/>
            <person name="Shen X."/>
            <person name="Li Y."/>
            <person name="Li Y."/>
            <person name="Wang S."/>
            <person name="Li R."/>
            <person name="Zhang H."/>
            <person name="Shen G."/>
            <person name="Guo B."/>
            <person name="Wei J."/>
            <person name="Xu J."/>
            <person name="St-Pierre B."/>
            <person name="Chen S."/>
            <person name="Sun C."/>
        </authorList>
    </citation>
    <scope>NUCLEOTIDE SEQUENCE [LARGE SCALE GENOMIC DNA]</scope>
</reference>
<comment type="caution">
    <text evidence="1">The sequence shown here is derived from an EMBL/GenBank/DDBJ whole genome shotgun (WGS) entry which is preliminary data.</text>
</comment>